<feature type="domain" description="Anaphase-promoting complex subunit 5" evidence="3">
    <location>
        <begin position="1052"/>
        <end position="1086"/>
    </location>
</feature>
<dbReference type="EMBL" id="JANAWD010000108">
    <property type="protein sequence ID" value="KAJ3486876.1"/>
    <property type="molecule type" value="Genomic_DNA"/>
</dbReference>
<evidence type="ECO:0000259" key="2">
    <source>
        <dbReference type="Pfam" id="PF09994"/>
    </source>
</evidence>
<evidence type="ECO:0000313" key="4">
    <source>
        <dbReference type="EMBL" id="KAJ3486876.1"/>
    </source>
</evidence>
<dbReference type="Pfam" id="PF12862">
    <property type="entry name" value="ANAPC5"/>
    <property type="match status" value="4"/>
</dbReference>
<feature type="compositionally biased region" description="Basic and acidic residues" evidence="1">
    <location>
        <begin position="1590"/>
        <end position="1599"/>
    </location>
</feature>
<dbReference type="Proteomes" id="UP001212997">
    <property type="component" value="Unassembled WGS sequence"/>
</dbReference>
<gene>
    <name evidence="4" type="ORF">NLI96_g3923</name>
</gene>
<dbReference type="Gene3D" id="1.25.40.10">
    <property type="entry name" value="Tetratricopeptide repeat domain"/>
    <property type="match status" value="5"/>
</dbReference>
<feature type="domain" description="Anaphase-promoting complex subunit 5" evidence="3">
    <location>
        <begin position="887"/>
        <end position="948"/>
    </location>
</feature>
<reference evidence="4" key="1">
    <citation type="submission" date="2022-07" db="EMBL/GenBank/DDBJ databases">
        <title>Genome Sequence of Physisporinus lineatus.</title>
        <authorList>
            <person name="Buettner E."/>
        </authorList>
    </citation>
    <scope>NUCLEOTIDE SEQUENCE</scope>
    <source>
        <strain evidence="4">VT162</strain>
    </source>
</reference>
<dbReference type="SUPFAM" id="SSF48452">
    <property type="entry name" value="TPR-like"/>
    <property type="match status" value="4"/>
</dbReference>
<sequence length="1599" mass="180279">METTTNGTRGWASGEREMRRNLGRNQDFDIQAQLPTLSQLRDRTRCSKCNHDERHAKGRNLVVCLDGTTNQFGRNNTNVLEFCSRVEKDDLHELLYLSGIGTLPESKPPLGQRWDQFTDLLFAHTFNQRVLAGYRWLSNMYRPGDKIFIYGFSRGAYQAMALAAMIDTVGLLRRHNEQQLPFALEMYLKCETEDYKERAKNFKKALSWDIRVHFLGLWDTVSSLGKGRKCPRTDNLHEFVCYIRHALALDELRVKFIPEYLGGNTPLPDEAYENSEDGITRVKEVWFAGSHSDVGGGNVPNAQLNNASVPVLWMVNQSIAAGLSVTPSDVDLSVAKLKNMQTNDSMTFWYRILEFLPLHWSTYDERKKKKRLHRSSPRVIKPTQKLHISICFIDGYKPLATCHPQMNIDLDEIVGQGKLDQLDWIDSSYAQHLEKDLFDITQIREIFDRWAESQDQDSSPEAKTDLQRLVFLASVREGAQAILQEDKNLKQLREMIENESSSALELLNGLLKTGSSPFAENILGAQTRSVGLGSKQSMSRLGLPNLIELVERANSIDQRGRFTTTLDMFAEEYGALPLGTFDSMSDLRTSIESEGDGSPPHKWVDLALASLYFGRYMQSRAAGDLREARLRLEAHSLVGESSPHSRKAAIIWNWLATITEVDGTKETLQKAFEIRTRLVEQHPNDEYNRDLQNTRLALVTREVHDQADGTFDIHPYITTRYKRALIHDDMEFAKVLSNLSNRLYDLDQKDEALKIAELSVETFRRAFVQPATFNTYADMATVLNNLSNRLSDASDYIRASEIMVEVAEIRRRLVASTSATVRDTRDLAVSLHNLSLRYCDLGNEEKALSTARQAVSLGRQLVKEHPDDYDTDLADFLNNLSHHQSEHDALESLKEVVSLRRQPKKERSRIDNAVLADSLHALSNRRSKLGLREDALASISEAVSLQRQLAKDQPRIYDVVLARCLIDLSGCQSILGHTKDAFESIQDAVSLYRSLAAKQPHNHDTDLAMALHNLSLHQSDIRQREESRKSAMEAFLLDGRLAIKRPDLYNSDLAASLFTLALSQREGGHPAEAIKAAEGAVFLYRQLENEQPHAYKSLLARYLINLSDCQSDLIHRVDAIESIKEAVSLYRPLAEEQPLVYNTLLAMALHKLSIHQSDLGQRENSRESAMGAFLLDRQLAIKRPDVYDADLAETLCTLGRSQREDGRSAEAIKTAEGVVFLYRRLANEQPHIYKSTLARCLIDLSDCQSDLGRRLDAIESIQEAISLYKPLASEQPLVYNTDLAMALHNLSLLQSDLGEREDSRKSAMEAFLLDEQLAIKRPDVYNADLAESLYNLAYGYCKDNRHEKGHKPAEGAVFLYRLLANEQPHVYESGLASSLNVLSIAQFRLGFHQVALECQKELVFLRRQLAKQEPLVHNESLAVNLYNLSLSYSNLKLYDDALDTALESFRIFRDLSPRPSNYKKMMADRVERVKRCLSGLGRRAEADRFTIKHLVEGEGGKFIIREDPNSSGVAIGLKEGSEGDEEAESDEAERDDEEEVSGGAESGEEEDLSDGAEGEDDEEDKEGGEVQEAGEVLGAATTSGTQEVEDGGHMTRVES</sequence>
<dbReference type="Pfam" id="PF09994">
    <property type="entry name" value="T6SS_Tle1-like_cat"/>
    <property type="match status" value="1"/>
</dbReference>
<evidence type="ECO:0008006" key="6">
    <source>
        <dbReference type="Google" id="ProtNLM"/>
    </source>
</evidence>
<feature type="domain" description="Anaphase-promoting complex subunit 5" evidence="3">
    <location>
        <begin position="1097"/>
        <end position="1142"/>
    </location>
</feature>
<dbReference type="InterPro" id="IPR018712">
    <property type="entry name" value="Tle1-like_cat"/>
</dbReference>
<dbReference type="PANTHER" id="PTHR33840:SF1">
    <property type="entry name" value="TLE1 PHOSPHOLIPASE DOMAIN-CONTAINING PROTEIN"/>
    <property type="match status" value="1"/>
</dbReference>
<feature type="compositionally biased region" description="Acidic residues" evidence="1">
    <location>
        <begin position="1522"/>
        <end position="1566"/>
    </location>
</feature>
<protein>
    <recommendedName>
        <fullName evidence="6">DUF2235 domain-containing protein</fullName>
    </recommendedName>
</protein>
<organism evidence="4 5">
    <name type="scientific">Meripilus lineatus</name>
    <dbReference type="NCBI Taxonomy" id="2056292"/>
    <lineage>
        <taxon>Eukaryota</taxon>
        <taxon>Fungi</taxon>
        <taxon>Dikarya</taxon>
        <taxon>Basidiomycota</taxon>
        <taxon>Agaricomycotina</taxon>
        <taxon>Agaricomycetes</taxon>
        <taxon>Polyporales</taxon>
        <taxon>Meripilaceae</taxon>
        <taxon>Meripilus</taxon>
    </lineage>
</organism>
<dbReference type="Pfam" id="PF13374">
    <property type="entry name" value="TPR_10"/>
    <property type="match status" value="3"/>
</dbReference>
<dbReference type="InterPro" id="IPR019734">
    <property type="entry name" value="TPR_rpt"/>
</dbReference>
<evidence type="ECO:0000259" key="3">
    <source>
        <dbReference type="Pfam" id="PF12862"/>
    </source>
</evidence>
<accession>A0AAD5V5W3</accession>
<dbReference type="SMART" id="SM00028">
    <property type="entry name" value="TPR"/>
    <property type="match status" value="8"/>
</dbReference>
<dbReference type="PANTHER" id="PTHR33840">
    <property type="match status" value="1"/>
</dbReference>
<comment type="caution">
    <text evidence="4">The sequence shown here is derived from an EMBL/GenBank/DDBJ whole genome shotgun (WGS) entry which is preliminary data.</text>
</comment>
<dbReference type="InterPro" id="IPR026000">
    <property type="entry name" value="Apc5_dom"/>
</dbReference>
<dbReference type="InterPro" id="IPR029058">
    <property type="entry name" value="AB_hydrolase_fold"/>
</dbReference>
<evidence type="ECO:0000256" key="1">
    <source>
        <dbReference type="SAM" id="MobiDB-lite"/>
    </source>
</evidence>
<proteinExistence type="predicted"/>
<feature type="domain" description="Anaphase-promoting complex subunit 5" evidence="3">
    <location>
        <begin position="1236"/>
        <end position="1268"/>
    </location>
</feature>
<feature type="region of interest" description="Disordered" evidence="1">
    <location>
        <begin position="1503"/>
        <end position="1599"/>
    </location>
</feature>
<evidence type="ECO:0000313" key="5">
    <source>
        <dbReference type="Proteomes" id="UP001212997"/>
    </source>
</evidence>
<dbReference type="SUPFAM" id="SSF53474">
    <property type="entry name" value="alpha/beta-Hydrolases"/>
    <property type="match status" value="1"/>
</dbReference>
<keyword evidence="5" id="KW-1185">Reference proteome</keyword>
<dbReference type="InterPro" id="IPR011990">
    <property type="entry name" value="TPR-like_helical_dom_sf"/>
</dbReference>
<feature type="domain" description="T6SS Phospholipase effector Tle1-like catalytic" evidence="2">
    <location>
        <begin position="59"/>
        <end position="317"/>
    </location>
</feature>
<name>A0AAD5V5W3_9APHY</name>